<dbReference type="GO" id="GO:1900753">
    <property type="term" value="P:doxorubicin transport"/>
    <property type="evidence" value="ECO:0007669"/>
    <property type="project" value="InterPro"/>
</dbReference>
<keyword evidence="2" id="KW-0813">Transport</keyword>
<feature type="domain" description="ABC transporter" evidence="10">
    <location>
        <begin position="2"/>
        <end position="232"/>
    </location>
</feature>
<comment type="subcellular location">
    <subcellularLocation>
        <location evidence="1">Cell membrane</location>
        <topology evidence="1">Peripheral membrane protein</topology>
        <orientation evidence="1">Cytoplasmic side</orientation>
    </subcellularLocation>
</comment>
<dbReference type="InterPro" id="IPR003593">
    <property type="entry name" value="AAA+_ATPase"/>
</dbReference>
<sequence length="319" mass="33904">MIQTSGLTKKFGSVTALDDVDLEVATGTVVGLLGHNGAGKTTLVNVLSTQVRPSAGTARVAGYDVVDQGAEVRRRIGLTGQFAAVDDNLSGRDNLVLLGRLFGASRSAARRRADELIEAFDLTDAAKRQTRGYSGGMRRRVDLAACLVGRPRLIFLDEPTTGLDPQSRRAVWETIEGLVADGATVLLTTQYLEEADRLASAITVLADGRVIAAGPTAELKAKVGRRTVNVTLRSVDDVATATDALRRNGFTPTGEAGSRVLTTPVTTSGELVAVVRAIDEVRVEIAELAFAEPTLDDAYLALNEKRHEHSHETTTEGTV</sequence>
<keyword evidence="7" id="KW-0472">Membrane</keyword>
<evidence type="ECO:0000313" key="12">
    <source>
        <dbReference type="Proteomes" id="UP000635606"/>
    </source>
</evidence>
<evidence type="ECO:0000256" key="1">
    <source>
        <dbReference type="ARBA" id="ARBA00004413"/>
    </source>
</evidence>
<comment type="similarity">
    <text evidence="9">Belongs to the ABC transporter superfamily. Drug exporter-1 (DrugE1) (TC 3.A.1.105) family.</text>
</comment>
<evidence type="ECO:0000259" key="10">
    <source>
        <dbReference type="PROSITE" id="PS50893"/>
    </source>
</evidence>
<name>A0A8J4A0X3_9ACTN</name>
<evidence type="ECO:0000256" key="6">
    <source>
        <dbReference type="ARBA" id="ARBA00022967"/>
    </source>
</evidence>
<comment type="caution">
    <text evidence="11">The sequence shown here is derived from an EMBL/GenBank/DDBJ whole genome shotgun (WGS) entry which is preliminary data.</text>
</comment>
<dbReference type="PROSITE" id="PS50893">
    <property type="entry name" value="ABC_TRANSPORTER_2"/>
    <property type="match status" value="1"/>
</dbReference>
<dbReference type="InterPro" id="IPR050763">
    <property type="entry name" value="ABC_transporter_ATP-binding"/>
</dbReference>
<dbReference type="GO" id="GO:0005886">
    <property type="term" value="C:plasma membrane"/>
    <property type="evidence" value="ECO:0007669"/>
    <property type="project" value="UniProtKB-SubCell"/>
</dbReference>
<dbReference type="InterPro" id="IPR005894">
    <property type="entry name" value="DrrA"/>
</dbReference>
<dbReference type="SUPFAM" id="SSF52540">
    <property type="entry name" value="P-loop containing nucleoside triphosphate hydrolases"/>
    <property type="match status" value="1"/>
</dbReference>
<dbReference type="Gene3D" id="3.40.50.300">
    <property type="entry name" value="P-loop containing nucleotide triphosphate hydrolases"/>
    <property type="match status" value="1"/>
</dbReference>
<dbReference type="SMART" id="SM00382">
    <property type="entry name" value="AAA"/>
    <property type="match status" value="1"/>
</dbReference>
<evidence type="ECO:0000256" key="4">
    <source>
        <dbReference type="ARBA" id="ARBA00022741"/>
    </source>
</evidence>
<evidence type="ECO:0000256" key="9">
    <source>
        <dbReference type="ARBA" id="ARBA00049985"/>
    </source>
</evidence>
<dbReference type="FunFam" id="3.40.50.300:FF:000589">
    <property type="entry name" value="ABC transporter, ATP-binding subunit"/>
    <property type="match status" value="1"/>
</dbReference>
<evidence type="ECO:0000256" key="7">
    <source>
        <dbReference type="ARBA" id="ARBA00023136"/>
    </source>
</evidence>
<dbReference type="InterPro" id="IPR027417">
    <property type="entry name" value="P-loop_NTPase"/>
</dbReference>
<proteinExistence type="inferred from homology"/>
<keyword evidence="3" id="KW-1003">Cell membrane</keyword>
<dbReference type="AlphaFoldDB" id="A0A8J4A0X3"/>
<dbReference type="PANTHER" id="PTHR42711">
    <property type="entry name" value="ABC TRANSPORTER ATP-BINDING PROTEIN"/>
    <property type="match status" value="1"/>
</dbReference>
<dbReference type="GO" id="GO:0043215">
    <property type="term" value="P:daunorubicin transport"/>
    <property type="evidence" value="ECO:0007669"/>
    <property type="project" value="InterPro"/>
</dbReference>
<dbReference type="Proteomes" id="UP000635606">
    <property type="component" value="Unassembled WGS sequence"/>
</dbReference>
<dbReference type="EMBL" id="BOPH01000125">
    <property type="protein sequence ID" value="GIJ73819.1"/>
    <property type="molecule type" value="Genomic_DNA"/>
</dbReference>
<keyword evidence="8" id="KW-0046">Antibiotic resistance</keyword>
<keyword evidence="5" id="KW-0067">ATP-binding</keyword>
<evidence type="ECO:0000256" key="5">
    <source>
        <dbReference type="ARBA" id="ARBA00022840"/>
    </source>
</evidence>
<accession>A0A8J4A0X3</accession>
<dbReference type="GO" id="GO:0046677">
    <property type="term" value="P:response to antibiotic"/>
    <property type="evidence" value="ECO:0007669"/>
    <property type="project" value="UniProtKB-KW"/>
</dbReference>
<keyword evidence="12" id="KW-1185">Reference proteome</keyword>
<dbReference type="Pfam" id="PF00005">
    <property type="entry name" value="ABC_tran"/>
    <property type="match status" value="1"/>
</dbReference>
<dbReference type="GO" id="GO:0016887">
    <property type="term" value="F:ATP hydrolysis activity"/>
    <property type="evidence" value="ECO:0007669"/>
    <property type="project" value="InterPro"/>
</dbReference>
<dbReference type="InterPro" id="IPR017871">
    <property type="entry name" value="ABC_transporter-like_CS"/>
</dbReference>
<keyword evidence="4" id="KW-0547">Nucleotide-binding</keyword>
<reference evidence="11" key="1">
    <citation type="submission" date="2021-01" db="EMBL/GenBank/DDBJ databases">
        <title>Whole genome shotgun sequence of Virgisporangium ochraceum NBRC 16418.</title>
        <authorList>
            <person name="Komaki H."/>
            <person name="Tamura T."/>
        </authorList>
    </citation>
    <scope>NUCLEOTIDE SEQUENCE</scope>
    <source>
        <strain evidence="11">NBRC 16418</strain>
    </source>
</reference>
<dbReference type="PANTHER" id="PTHR42711:SF19">
    <property type="entry name" value="DOXORUBICIN RESISTANCE ATP-BINDING PROTEIN DRRA"/>
    <property type="match status" value="1"/>
</dbReference>
<evidence type="ECO:0000313" key="11">
    <source>
        <dbReference type="EMBL" id="GIJ73819.1"/>
    </source>
</evidence>
<keyword evidence="6" id="KW-1278">Translocase</keyword>
<protein>
    <submittedName>
        <fullName evidence="11">Daunorubicin ABC transporter ATPase</fullName>
    </submittedName>
</protein>
<evidence type="ECO:0000256" key="2">
    <source>
        <dbReference type="ARBA" id="ARBA00022448"/>
    </source>
</evidence>
<dbReference type="GO" id="GO:0005524">
    <property type="term" value="F:ATP binding"/>
    <property type="evidence" value="ECO:0007669"/>
    <property type="project" value="UniProtKB-KW"/>
</dbReference>
<evidence type="ECO:0000256" key="8">
    <source>
        <dbReference type="ARBA" id="ARBA00023251"/>
    </source>
</evidence>
<organism evidence="11 12">
    <name type="scientific">Virgisporangium ochraceum</name>
    <dbReference type="NCBI Taxonomy" id="65505"/>
    <lineage>
        <taxon>Bacteria</taxon>
        <taxon>Bacillati</taxon>
        <taxon>Actinomycetota</taxon>
        <taxon>Actinomycetes</taxon>
        <taxon>Micromonosporales</taxon>
        <taxon>Micromonosporaceae</taxon>
        <taxon>Virgisporangium</taxon>
    </lineage>
</organism>
<dbReference type="PROSITE" id="PS00211">
    <property type="entry name" value="ABC_TRANSPORTER_1"/>
    <property type="match status" value="1"/>
</dbReference>
<dbReference type="InterPro" id="IPR003439">
    <property type="entry name" value="ABC_transporter-like_ATP-bd"/>
</dbReference>
<gene>
    <name evidence="11" type="ORF">Voc01_087360</name>
</gene>
<dbReference type="NCBIfam" id="TIGR01188">
    <property type="entry name" value="drrA"/>
    <property type="match status" value="1"/>
</dbReference>
<evidence type="ECO:0000256" key="3">
    <source>
        <dbReference type="ARBA" id="ARBA00022475"/>
    </source>
</evidence>